<keyword evidence="3" id="KW-1185">Reference proteome</keyword>
<gene>
    <name evidence="2" type="ORF">PIB30_042443</name>
</gene>
<comment type="caution">
    <text evidence="2">The sequence shown here is derived from an EMBL/GenBank/DDBJ whole genome shotgun (WGS) entry which is preliminary data.</text>
</comment>
<evidence type="ECO:0000313" key="2">
    <source>
        <dbReference type="EMBL" id="MED6135035.1"/>
    </source>
</evidence>
<dbReference type="EMBL" id="JASCZI010060656">
    <property type="protein sequence ID" value="MED6135035.1"/>
    <property type="molecule type" value="Genomic_DNA"/>
</dbReference>
<reference evidence="2 3" key="1">
    <citation type="journal article" date="2023" name="Plants (Basel)">
        <title>Bridging the Gap: Combining Genomics and Transcriptomics Approaches to Understand Stylosanthes scabra, an Orphan Legume from the Brazilian Caatinga.</title>
        <authorList>
            <person name="Ferreira-Neto J.R.C."/>
            <person name="da Silva M.D."/>
            <person name="Binneck E."/>
            <person name="de Melo N.F."/>
            <person name="da Silva R.H."/>
            <person name="de Melo A.L.T.M."/>
            <person name="Pandolfi V."/>
            <person name="Bustamante F.O."/>
            <person name="Brasileiro-Vidal A.C."/>
            <person name="Benko-Iseppon A.M."/>
        </authorList>
    </citation>
    <scope>NUCLEOTIDE SEQUENCE [LARGE SCALE GENOMIC DNA]</scope>
    <source>
        <tissue evidence="2">Leaves</tissue>
    </source>
</reference>
<protein>
    <submittedName>
        <fullName evidence="2">Uncharacterized protein</fullName>
    </submittedName>
</protein>
<accession>A0ABU6SFZ5</accession>
<evidence type="ECO:0000256" key="1">
    <source>
        <dbReference type="SAM" id="MobiDB-lite"/>
    </source>
</evidence>
<feature type="compositionally biased region" description="Polar residues" evidence="1">
    <location>
        <begin position="33"/>
        <end position="53"/>
    </location>
</feature>
<evidence type="ECO:0000313" key="3">
    <source>
        <dbReference type="Proteomes" id="UP001341840"/>
    </source>
</evidence>
<name>A0ABU6SFZ5_9FABA</name>
<feature type="region of interest" description="Disordered" evidence="1">
    <location>
        <begin position="156"/>
        <end position="175"/>
    </location>
</feature>
<proteinExistence type="predicted"/>
<organism evidence="2 3">
    <name type="scientific">Stylosanthes scabra</name>
    <dbReference type="NCBI Taxonomy" id="79078"/>
    <lineage>
        <taxon>Eukaryota</taxon>
        <taxon>Viridiplantae</taxon>
        <taxon>Streptophyta</taxon>
        <taxon>Embryophyta</taxon>
        <taxon>Tracheophyta</taxon>
        <taxon>Spermatophyta</taxon>
        <taxon>Magnoliopsida</taxon>
        <taxon>eudicotyledons</taxon>
        <taxon>Gunneridae</taxon>
        <taxon>Pentapetalae</taxon>
        <taxon>rosids</taxon>
        <taxon>fabids</taxon>
        <taxon>Fabales</taxon>
        <taxon>Fabaceae</taxon>
        <taxon>Papilionoideae</taxon>
        <taxon>50 kb inversion clade</taxon>
        <taxon>dalbergioids sensu lato</taxon>
        <taxon>Dalbergieae</taxon>
        <taxon>Pterocarpus clade</taxon>
        <taxon>Stylosanthes</taxon>
    </lineage>
</organism>
<feature type="region of interest" description="Disordered" evidence="1">
    <location>
        <begin position="22"/>
        <end position="65"/>
    </location>
</feature>
<sequence length="175" mass="19395">MKKPVPKHLDFSFLQSTFDAIKRKANNMPPTLGEQQSIPPEQPGSSKSIGEQTTELHDDTEDSGVLDQNYYQYVMAESDDEEALMSISLMHEKLGHTKKKKTRGHTSCADIYGRTKEQREEVTFELGGPVGPTPKSVSNLTSFAGTIDQVYPPSQCREMGDPNNSGCLEEVQDKA</sequence>
<dbReference type="Proteomes" id="UP001341840">
    <property type="component" value="Unassembled WGS sequence"/>
</dbReference>